<evidence type="ECO:0000313" key="2">
    <source>
        <dbReference type="Proteomes" id="UP000077521"/>
    </source>
</evidence>
<reference evidence="1" key="2">
    <citation type="journal article" date="2019" name="IMA Fungus">
        <title>Genome sequencing and comparison of five Tilletia species to identify candidate genes for the detection of regulated species infecting wheat.</title>
        <authorList>
            <person name="Nguyen H.D.T."/>
            <person name="Sultana T."/>
            <person name="Kesanakurti P."/>
            <person name="Hambleton S."/>
        </authorList>
    </citation>
    <scope>NUCLEOTIDE SEQUENCE</scope>
    <source>
        <strain evidence="1">DAOMC 236416</strain>
    </source>
</reference>
<sequence length="666" mass="75108">MPVSIANSAALRFFKSPELLSLLMSYLALERNDLLTLAAVSKHLRAHALRAWARYLDLRLSSANRLHRFFVRNPGLASSVRYLRLREDIKERFYSFGDADSPVTANIKRGKPQWPAAQELLGLIAQTDPTHEPTLIDVTIGLTDAGRIQGIFSAHPTLTRGLVAMRVIADVDKYPDDYDREEWDADDAEPIDPLEVPGIAAYIGAWEQNWTSLADILDAQHALPQEAGPRNFGLRAFAFHHEDHVWREEAPSESRWTPPAVPQRLWSSLSNTSQHTLRDLSLTLASDDNVEDICSLLAHTNIGSLNIQAQHVNDDAGPLQGLDTFLDRNPGIEELSLSLGGTSAGLSFRQTFPNLRWLDIQFAKKIVSAAQDRHFFAFASRHPHLKGMRLEPSASTSGSSFPNDIFPNLCKLITSPSAMEEHSERGGRLSFLTAICYDDIFSSIPFVTVSYPWAHAVTGLDLFLVFKSLAVALPRFETAFSAETMPHLAELQISYFDSGLPPRGDRSTFRRTLSALAHAPSLRVLKLHQLVKGRRQKKNLLVNFPAFPRSLEYLILKHGDINLSQCYRYLAPSDEVDVIGDYDKNPQEVYDEEEFDDYRWPYEDGQEEYDEFDFIPESAKPGRLQQIPPTFCIRIARDGVWERTANMYRHMSVLDHTSETPTLRVS</sequence>
<gene>
    <name evidence="1" type="ORF">A4X13_0g7047</name>
</gene>
<keyword evidence="2" id="KW-1185">Reference proteome</keyword>
<reference evidence="1" key="1">
    <citation type="submission" date="2016-04" db="EMBL/GenBank/DDBJ databases">
        <authorList>
            <person name="Nguyen H.D."/>
            <person name="Samba Siva P."/>
            <person name="Cullis J."/>
            <person name="Levesque C.A."/>
            <person name="Hambleton S."/>
        </authorList>
    </citation>
    <scope>NUCLEOTIDE SEQUENCE</scope>
    <source>
        <strain evidence="1">DAOMC 236416</strain>
    </source>
</reference>
<organism evidence="1 2">
    <name type="scientific">Tilletia indica</name>
    <dbReference type="NCBI Taxonomy" id="43049"/>
    <lineage>
        <taxon>Eukaryota</taxon>
        <taxon>Fungi</taxon>
        <taxon>Dikarya</taxon>
        <taxon>Basidiomycota</taxon>
        <taxon>Ustilaginomycotina</taxon>
        <taxon>Exobasidiomycetes</taxon>
        <taxon>Tilletiales</taxon>
        <taxon>Tilletiaceae</taxon>
        <taxon>Tilletia</taxon>
    </lineage>
</organism>
<dbReference type="AlphaFoldDB" id="A0A177TVC1"/>
<protein>
    <submittedName>
        <fullName evidence="1">Uncharacterized protein</fullName>
    </submittedName>
</protein>
<comment type="caution">
    <text evidence="1">The sequence shown here is derived from an EMBL/GenBank/DDBJ whole genome shotgun (WGS) entry which is preliminary data.</text>
</comment>
<dbReference type="Proteomes" id="UP000077521">
    <property type="component" value="Unassembled WGS sequence"/>
</dbReference>
<name>A0A177TVC1_9BASI</name>
<dbReference type="InterPro" id="IPR032675">
    <property type="entry name" value="LRR_dom_sf"/>
</dbReference>
<dbReference type="Gene3D" id="3.80.10.10">
    <property type="entry name" value="Ribonuclease Inhibitor"/>
    <property type="match status" value="1"/>
</dbReference>
<proteinExistence type="predicted"/>
<accession>A0A177TVC1</accession>
<evidence type="ECO:0000313" key="1">
    <source>
        <dbReference type="EMBL" id="KAE8242706.1"/>
    </source>
</evidence>
<dbReference type="EMBL" id="LWDF02000778">
    <property type="protein sequence ID" value="KAE8242706.1"/>
    <property type="molecule type" value="Genomic_DNA"/>
</dbReference>